<dbReference type="PROSITE" id="PS00534">
    <property type="entry name" value="FERROCHELATASE"/>
    <property type="match status" value="1"/>
</dbReference>
<keyword evidence="4 7" id="KW-0456">Lyase</keyword>
<dbReference type="CDD" id="cd03411">
    <property type="entry name" value="Ferrochelatase_N"/>
    <property type="match status" value="1"/>
</dbReference>
<dbReference type="EMBL" id="JBEVCJ010000012">
    <property type="protein sequence ID" value="MET1255703.1"/>
    <property type="molecule type" value="Genomic_DNA"/>
</dbReference>
<comment type="similarity">
    <text evidence="1 7 8">Belongs to the ferrochelatase family.</text>
</comment>
<gene>
    <name evidence="7 9" type="primary">hemH</name>
    <name evidence="9" type="ORF">ABVT43_11250</name>
</gene>
<evidence type="ECO:0000256" key="5">
    <source>
        <dbReference type="ARBA" id="ARBA00023244"/>
    </source>
</evidence>
<dbReference type="HAMAP" id="MF_00323">
    <property type="entry name" value="Ferrochelatase"/>
    <property type="match status" value="1"/>
</dbReference>
<dbReference type="Gene3D" id="3.40.50.1400">
    <property type="match status" value="2"/>
</dbReference>
<comment type="catalytic activity">
    <reaction evidence="7 8">
        <text>heme b + 2 H(+) = protoporphyrin IX + Fe(2+)</text>
        <dbReference type="Rhea" id="RHEA:22584"/>
        <dbReference type="ChEBI" id="CHEBI:15378"/>
        <dbReference type="ChEBI" id="CHEBI:29033"/>
        <dbReference type="ChEBI" id="CHEBI:57306"/>
        <dbReference type="ChEBI" id="CHEBI:60344"/>
        <dbReference type="EC" id="4.98.1.1"/>
    </reaction>
</comment>
<keyword evidence="2 7" id="KW-0408">Iron</keyword>
<dbReference type="CDD" id="cd00419">
    <property type="entry name" value="Ferrochelatase_C"/>
    <property type="match status" value="1"/>
</dbReference>
<keyword evidence="5 7" id="KW-0627">Porphyrin biosynthesis</keyword>
<feature type="binding site" evidence="7">
    <location>
        <position position="231"/>
    </location>
    <ligand>
        <name>Fe(2+)</name>
        <dbReference type="ChEBI" id="CHEBI:29033"/>
    </ligand>
</feature>
<evidence type="ECO:0000313" key="10">
    <source>
        <dbReference type="Proteomes" id="UP001548189"/>
    </source>
</evidence>
<comment type="function">
    <text evidence="7 8">Catalyzes the ferrous insertion into protoporphyrin IX.</text>
</comment>
<dbReference type="EC" id="4.98.1.1" evidence="7 8"/>
<keyword evidence="7" id="KW-0479">Metal-binding</keyword>
<evidence type="ECO:0000313" key="9">
    <source>
        <dbReference type="EMBL" id="MET1255703.1"/>
    </source>
</evidence>
<keyword evidence="7 8" id="KW-0963">Cytoplasm</keyword>
<feature type="binding site" evidence="7">
    <location>
        <position position="312"/>
    </location>
    <ligand>
        <name>Fe(2+)</name>
        <dbReference type="ChEBI" id="CHEBI:29033"/>
    </ligand>
</feature>
<dbReference type="InterPro" id="IPR019772">
    <property type="entry name" value="Ferrochelatase_AS"/>
</dbReference>
<dbReference type="PANTHER" id="PTHR11108">
    <property type="entry name" value="FERROCHELATASE"/>
    <property type="match status" value="1"/>
</dbReference>
<protein>
    <recommendedName>
        <fullName evidence="7 8">Ferrochelatase</fullName>
        <ecNumber evidence="7 8">4.98.1.1</ecNumber>
    </recommendedName>
    <alternativeName>
        <fullName evidence="7">Heme synthase</fullName>
    </alternativeName>
    <alternativeName>
        <fullName evidence="7">Protoheme ferro-lyase</fullName>
    </alternativeName>
</protein>
<name>A0ABV2BUT4_9GAMM</name>
<comment type="subcellular location">
    <subcellularLocation>
        <location evidence="7 8">Cytoplasm</location>
    </subcellularLocation>
</comment>
<dbReference type="PANTHER" id="PTHR11108:SF1">
    <property type="entry name" value="FERROCHELATASE, MITOCHONDRIAL"/>
    <property type="match status" value="1"/>
</dbReference>
<sequence length="380" mass="43934">MSVTEHHLTEPNTRAIMKYIASTTFNHKQSLKTGILLVNLGTPDAPDAPSLRRYLKEFLSDPRVVEMPRLIWWMILNGIILNIRPKRSAKAYQSVWTEQGSPLRIHLEEQTRQLINRYESALGDSITNRCIEIDYAMRYGQPSVDSVLQKMMHAGVNKIIVLPLYPQYSAATTGSTFDAIAKTLTRFRQVPELHFISHYHDHPAFIQAIGNKIKRYWQQSGKAQKLIFSYHGIPKRYFDNGDPYHCECYKTSRLIAEYLELNEDEYMTTFQSRFGREEWLKPYTDETLKLLPQQGVKSVQMVCPGFSADCLETIEEIGIENRGYFMDAGGEQYEYIEALNSDLDHIEMMYQLTSNYIGDTLNQQDVLMRSQQALKFGAEK</sequence>
<evidence type="ECO:0000256" key="8">
    <source>
        <dbReference type="RuleBase" id="RU000607"/>
    </source>
</evidence>
<dbReference type="SUPFAM" id="SSF53800">
    <property type="entry name" value="Chelatase"/>
    <property type="match status" value="1"/>
</dbReference>
<proteinExistence type="inferred from homology"/>
<evidence type="ECO:0000256" key="6">
    <source>
        <dbReference type="ARBA" id="ARBA00024536"/>
    </source>
</evidence>
<evidence type="ECO:0000256" key="1">
    <source>
        <dbReference type="ARBA" id="ARBA00007718"/>
    </source>
</evidence>
<dbReference type="InterPro" id="IPR033644">
    <property type="entry name" value="Ferrochelatase_C"/>
</dbReference>
<evidence type="ECO:0000256" key="7">
    <source>
        <dbReference type="HAMAP-Rule" id="MF_00323"/>
    </source>
</evidence>
<keyword evidence="10" id="KW-1185">Reference proteome</keyword>
<comment type="catalytic activity">
    <reaction evidence="6">
        <text>Fe-coproporphyrin III + 2 H(+) = coproporphyrin III + Fe(2+)</text>
        <dbReference type="Rhea" id="RHEA:49572"/>
        <dbReference type="ChEBI" id="CHEBI:15378"/>
        <dbReference type="ChEBI" id="CHEBI:29033"/>
        <dbReference type="ChEBI" id="CHEBI:68438"/>
        <dbReference type="ChEBI" id="CHEBI:131725"/>
        <dbReference type="EC" id="4.99.1.9"/>
    </reaction>
    <physiologicalReaction direction="right-to-left" evidence="6">
        <dbReference type="Rhea" id="RHEA:49574"/>
    </physiologicalReaction>
</comment>
<evidence type="ECO:0000256" key="4">
    <source>
        <dbReference type="ARBA" id="ARBA00023239"/>
    </source>
</evidence>
<reference evidence="9 10" key="1">
    <citation type="submission" date="2024-06" db="EMBL/GenBank/DDBJ databases">
        <authorList>
            <person name="Li F."/>
        </authorList>
    </citation>
    <scope>NUCLEOTIDE SEQUENCE [LARGE SCALE GENOMIC DNA]</scope>
    <source>
        <strain evidence="9 10">GXAS 311</strain>
    </source>
</reference>
<evidence type="ECO:0000256" key="3">
    <source>
        <dbReference type="ARBA" id="ARBA00023133"/>
    </source>
</evidence>
<comment type="caution">
    <text evidence="9">The sequence shown here is derived from an EMBL/GenBank/DDBJ whole genome shotgun (WGS) entry which is preliminary data.</text>
</comment>
<dbReference type="InterPro" id="IPR033659">
    <property type="entry name" value="Ferrochelatase_N"/>
</dbReference>
<accession>A0ABV2BUT4</accession>
<dbReference type="RefSeq" id="WP_353896287.1">
    <property type="nucleotide sequence ID" value="NZ_JBEVCJ010000012.1"/>
</dbReference>
<dbReference type="Pfam" id="PF00762">
    <property type="entry name" value="Ferrochelatase"/>
    <property type="match status" value="1"/>
</dbReference>
<evidence type="ECO:0000256" key="2">
    <source>
        <dbReference type="ARBA" id="ARBA00023004"/>
    </source>
</evidence>
<comment type="pathway">
    <text evidence="7 8">Porphyrin-containing compound metabolism; protoheme biosynthesis; protoheme from protoporphyrin-IX: step 1/1.</text>
</comment>
<dbReference type="Proteomes" id="UP001548189">
    <property type="component" value="Unassembled WGS sequence"/>
</dbReference>
<organism evidence="9 10">
    <name type="scientific">Aliikangiella maris</name>
    <dbReference type="NCBI Taxonomy" id="3162458"/>
    <lineage>
        <taxon>Bacteria</taxon>
        <taxon>Pseudomonadati</taxon>
        <taxon>Pseudomonadota</taxon>
        <taxon>Gammaproteobacteria</taxon>
        <taxon>Oceanospirillales</taxon>
        <taxon>Pleioneaceae</taxon>
        <taxon>Aliikangiella</taxon>
    </lineage>
</organism>
<dbReference type="InterPro" id="IPR001015">
    <property type="entry name" value="Ferrochelatase"/>
</dbReference>
<dbReference type="NCBIfam" id="TIGR00109">
    <property type="entry name" value="hemH"/>
    <property type="match status" value="1"/>
</dbReference>
<keyword evidence="3 7" id="KW-0350">Heme biosynthesis</keyword>